<reference evidence="4" key="1">
    <citation type="journal article" date="2019" name="Int. J. Syst. Evol. Microbiol.">
        <title>The Global Catalogue of Microorganisms (GCM) 10K type strain sequencing project: providing services to taxonomists for standard genome sequencing and annotation.</title>
        <authorList>
            <consortium name="The Broad Institute Genomics Platform"/>
            <consortium name="The Broad Institute Genome Sequencing Center for Infectious Disease"/>
            <person name="Wu L."/>
            <person name="Ma J."/>
        </authorList>
    </citation>
    <scope>NUCLEOTIDE SEQUENCE [LARGE SCALE GENOMIC DNA]</scope>
    <source>
        <strain evidence="4">FCH27</strain>
    </source>
</reference>
<dbReference type="InterPro" id="IPR001466">
    <property type="entry name" value="Beta-lactam-related"/>
</dbReference>
<dbReference type="Proteomes" id="UP001596524">
    <property type="component" value="Unassembled WGS sequence"/>
</dbReference>
<organism evidence="3 4">
    <name type="scientific">Nocardioides astragali</name>
    <dbReference type="NCBI Taxonomy" id="1776736"/>
    <lineage>
        <taxon>Bacteria</taxon>
        <taxon>Bacillati</taxon>
        <taxon>Actinomycetota</taxon>
        <taxon>Actinomycetes</taxon>
        <taxon>Propionibacteriales</taxon>
        <taxon>Nocardioidaceae</taxon>
        <taxon>Nocardioides</taxon>
    </lineage>
</organism>
<dbReference type="Gene3D" id="3.40.710.10">
    <property type="entry name" value="DD-peptidase/beta-lactamase superfamily"/>
    <property type="match status" value="1"/>
</dbReference>
<dbReference type="InterPro" id="IPR012338">
    <property type="entry name" value="Beta-lactam/transpept-like"/>
</dbReference>
<dbReference type="RefSeq" id="WP_255892093.1">
    <property type="nucleotide sequence ID" value="NZ_JAFMZM010000005.1"/>
</dbReference>
<dbReference type="EMBL" id="JBHTCH010000021">
    <property type="protein sequence ID" value="MFC7362177.1"/>
    <property type="molecule type" value="Genomic_DNA"/>
</dbReference>
<dbReference type="EC" id="3.-.-.-" evidence="3"/>
<dbReference type="InterPro" id="IPR050789">
    <property type="entry name" value="Diverse_Enzym_Activities"/>
</dbReference>
<evidence type="ECO:0000256" key="1">
    <source>
        <dbReference type="SAM" id="MobiDB-lite"/>
    </source>
</evidence>
<sequence>MTTINPDAAATSAPHDPADESVRRVVQQFVDESRIPGMSLAIARPEGHLSAVAAGYADLAARRPATVTDQYPWFSMTKIATATAAMQLHVSGHFDVDAPIGTYLRSYRPHPVHGHPSTRQLLTHTAGLPNPLPVRWVRPEDQTEDREQHRRIVAKYGTPRHTVGAQPHYSNVGYLLVGDVIEAVTGQSVQDRVTATVLRPLGMSATGYRYVQERPRATGHVRLPAVFRPILRRFLPGDLVGPQVEGWTQLHPFLINGAAYGGLIGTVTDAATLAAAHAAASTDVTELLPHADIDRMRTITAPGKRFDHGTGWFRKPADSASSPTFVEHYGTGGGYWNAMRIYPQRRLAIVAMTNTTAAWDVDKLFTQIGQLTWH</sequence>
<evidence type="ECO:0000313" key="3">
    <source>
        <dbReference type="EMBL" id="MFC7362177.1"/>
    </source>
</evidence>
<keyword evidence="3" id="KW-0378">Hydrolase</keyword>
<evidence type="ECO:0000259" key="2">
    <source>
        <dbReference type="Pfam" id="PF00144"/>
    </source>
</evidence>
<dbReference type="Pfam" id="PF00144">
    <property type="entry name" value="Beta-lactamase"/>
    <property type="match status" value="1"/>
</dbReference>
<keyword evidence="4" id="KW-1185">Reference proteome</keyword>
<dbReference type="SUPFAM" id="SSF56601">
    <property type="entry name" value="beta-lactamase/transpeptidase-like"/>
    <property type="match status" value="1"/>
</dbReference>
<feature type="domain" description="Beta-lactamase-related" evidence="2">
    <location>
        <begin position="22"/>
        <end position="366"/>
    </location>
</feature>
<dbReference type="PANTHER" id="PTHR43283">
    <property type="entry name" value="BETA-LACTAMASE-RELATED"/>
    <property type="match status" value="1"/>
</dbReference>
<gene>
    <name evidence="3" type="ORF">ACFQO6_18020</name>
</gene>
<proteinExistence type="predicted"/>
<protein>
    <submittedName>
        <fullName evidence="3">Serine hydrolase domain-containing protein</fullName>
        <ecNumber evidence="3">3.-.-.-</ecNumber>
    </submittedName>
</protein>
<accession>A0ABW2N8B6</accession>
<name>A0ABW2N8B6_9ACTN</name>
<feature type="region of interest" description="Disordered" evidence="1">
    <location>
        <begin position="1"/>
        <end position="21"/>
    </location>
</feature>
<evidence type="ECO:0000313" key="4">
    <source>
        <dbReference type="Proteomes" id="UP001596524"/>
    </source>
</evidence>
<comment type="caution">
    <text evidence="3">The sequence shown here is derived from an EMBL/GenBank/DDBJ whole genome shotgun (WGS) entry which is preliminary data.</text>
</comment>
<dbReference type="GO" id="GO:0016787">
    <property type="term" value="F:hydrolase activity"/>
    <property type="evidence" value="ECO:0007669"/>
    <property type="project" value="UniProtKB-KW"/>
</dbReference>